<accession>A0A8J5WT59</accession>
<name>A0A8J5WT59_ZIZPA</name>
<gene>
    <name evidence="1" type="ORF">GUJ93_ZPchr0012g20388</name>
</gene>
<evidence type="ECO:0000313" key="1">
    <source>
        <dbReference type="EMBL" id="KAG8094592.1"/>
    </source>
</evidence>
<dbReference type="AlphaFoldDB" id="A0A8J5WT59"/>
<organism evidence="1 2">
    <name type="scientific">Zizania palustris</name>
    <name type="common">Northern wild rice</name>
    <dbReference type="NCBI Taxonomy" id="103762"/>
    <lineage>
        <taxon>Eukaryota</taxon>
        <taxon>Viridiplantae</taxon>
        <taxon>Streptophyta</taxon>
        <taxon>Embryophyta</taxon>
        <taxon>Tracheophyta</taxon>
        <taxon>Spermatophyta</taxon>
        <taxon>Magnoliopsida</taxon>
        <taxon>Liliopsida</taxon>
        <taxon>Poales</taxon>
        <taxon>Poaceae</taxon>
        <taxon>BOP clade</taxon>
        <taxon>Oryzoideae</taxon>
        <taxon>Oryzeae</taxon>
        <taxon>Zizaniinae</taxon>
        <taxon>Zizania</taxon>
    </lineage>
</organism>
<dbReference type="Proteomes" id="UP000729402">
    <property type="component" value="Unassembled WGS sequence"/>
</dbReference>
<reference evidence="1" key="1">
    <citation type="journal article" date="2021" name="bioRxiv">
        <title>Whole Genome Assembly and Annotation of Northern Wild Rice, Zizania palustris L., Supports a Whole Genome Duplication in the Zizania Genus.</title>
        <authorList>
            <person name="Haas M."/>
            <person name="Kono T."/>
            <person name="Macchietto M."/>
            <person name="Millas R."/>
            <person name="McGilp L."/>
            <person name="Shao M."/>
            <person name="Duquette J."/>
            <person name="Hirsch C.N."/>
            <person name="Kimball J."/>
        </authorList>
    </citation>
    <scope>NUCLEOTIDE SEQUENCE</scope>
    <source>
        <tissue evidence="1">Fresh leaf tissue</tissue>
    </source>
</reference>
<evidence type="ECO:0000313" key="2">
    <source>
        <dbReference type="Proteomes" id="UP000729402"/>
    </source>
</evidence>
<protein>
    <submittedName>
        <fullName evidence="1">Uncharacterized protein</fullName>
    </submittedName>
</protein>
<comment type="caution">
    <text evidence="1">The sequence shown here is derived from an EMBL/GenBank/DDBJ whole genome shotgun (WGS) entry which is preliminary data.</text>
</comment>
<dbReference type="EMBL" id="JAAALK010000080">
    <property type="protein sequence ID" value="KAG8094592.1"/>
    <property type="molecule type" value="Genomic_DNA"/>
</dbReference>
<proteinExistence type="predicted"/>
<keyword evidence="2" id="KW-1185">Reference proteome</keyword>
<sequence length="102" mass="11120">MFAAATLNPPSPDSAVDPLDADLTRRFAVAHGGGQEAEVGGFAAPGRRSCCWRFFPRPRRGGALARAQEVREPELPSGEVQRRSQRGACLLFSLPLLLFCYF</sequence>
<reference evidence="1" key="2">
    <citation type="submission" date="2021-02" db="EMBL/GenBank/DDBJ databases">
        <authorList>
            <person name="Kimball J.A."/>
            <person name="Haas M.W."/>
            <person name="Macchietto M."/>
            <person name="Kono T."/>
            <person name="Duquette J."/>
            <person name="Shao M."/>
        </authorList>
    </citation>
    <scope>NUCLEOTIDE SEQUENCE</scope>
    <source>
        <tissue evidence="1">Fresh leaf tissue</tissue>
    </source>
</reference>